<name>A0ABP9X2W5_9CHLR</name>
<evidence type="ECO:0000256" key="2">
    <source>
        <dbReference type="ARBA" id="ARBA00011900"/>
    </source>
</evidence>
<dbReference type="SUPFAM" id="SSF53335">
    <property type="entry name" value="S-adenosyl-L-methionine-dependent methyltransferases"/>
    <property type="match status" value="1"/>
</dbReference>
<dbReference type="InterPro" id="IPR012327">
    <property type="entry name" value="MeTrfase_D12"/>
</dbReference>
<sequence>MTITNLLPQVLPPLKWAGGKRWLVATLYTLWQPFANRQLVEPFAGGLAVSLGLQPESALINDINPHLINFYQQISKGLIINIRLENSEELYYQHRDRFNQLIKENNYKTAEAASIFYYLNKTGYNGLCRFNKKGFYNVPFGRYKKINYTNDFQDYQIVLENWILSNRHFSNLDVAENAFIYADPPYDVEFTNYSSGGFNWDEQEHLAEWLSKHQGPVIASNQATERIQKLYKKLDFKLILVDAPRRISCNGDRSSAKEILALRGIEA</sequence>
<evidence type="ECO:0000256" key="1">
    <source>
        <dbReference type="ARBA" id="ARBA00006594"/>
    </source>
</evidence>
<proteinExistence type="inferred from homology"/>
<evidence type="ECO:0000313" key="8">
    <source>
        <dbReference type="EMBL" id="GAA5529198.1"/>
    </source>
</evidence>
<dbReference type="Pfam" id="PF02086">
    <property type="entry name" value="MethyltransfD12"/>
    <property type="match status" value="1"/>
</dbReference>
<evidence type="ECO:0000256" key="3">
    <source>
        <dbReference type="ARBA" id="ARBA00022603"/>
    </source>
</evidence>
<comment type="similarity">
    <text evidence="1 7">Belongs to the N(4)/N(6)-methyltransferase family.</text>
</comment>
<evidence type="ECO:0000256" key="6">
    <source>
        <dbReference type="ARBA" id="ARBA00047942"/>
    </source>
</evidence>
<comment type="caution">
    <text evidence="8">The sequence shown here is derived from an EMBL/GenBank/DDBJ whole genome shotgun (WGS) entry which is preliminary data.</text>
</comment>
<accession>A0ABP9X2W5</accession>
<dbReference type="Proteomes" id="UP001428290">
    <property type="component" value="Unassembled WGS sequence"/>
</dbReference>
<dbReference type="InterPro" id="IPR029063">
    <property type="entry name" value="SAM-dependent_MTases_sf"/>
</dbReference>
<dbReference type="NCBIfam" id="TIGR00571">
    <property type="entry name" value="dam"/>
    <property type="match status" value="1"/>
</dbReference>
<keyword evidence="3 7" id="KW-0489">Methyltransferase</keyword>
<keyword evidence="9" id="KW-1185">Reference proteome</keyword>
<dbReference type="InterPro" id="IPR023095">
    <property type="entry name" value="Ade_MeTrfase_dom_2"/>
</dbReference>
<dbReference type="Gene3D" id="1.10.1020.10">
    <property type="entry name" value="Adenine-specific Methyltransferase, Domain 2"/>
    <property type="match status" value="1"/>
</dbReference>
<dbReference type="InterPro" id="IPR012263">
    <property type="entry name" value="M_m6A_EcoRV"/>
</dbReference>
<reference evidence="8 9" key="1">
    <citation type="submission" date="2024-02" db="EMBL/GenBank/DDBJ databases">
        <title>Herpetosiphon gulosus NBRC 112829.</title>
        <authorList>
            <person name="Ichikawa N."/>
            <person name="Katano-Makiyama Y."/>
            <person name="Hidaka K."/>
        </authorList>
    </citation>
    <scope>NUCLEOTIDE SEQUENCE [LARGE SCALE GENOMIC DNA]</scope>
    <source>
        <strain evidence="8 9">NBRC 112829</strain>
    </source>
</reference>
<organism evidence="8 9">
    <name type="scientific">Herpetosiphon gulosus</name>
    <dbReference type="NCBI Taxonomy" id="1973496"/>
    <lineage>
        <taxon>Bacteria</taxon>
        <taxon>Bacillati</taxon>
        <taxon>Chloroflexota</taxon>
        <taxon>Chloroflexia</taxon>
        <taxon>Herpetosiphonales</taxon>
        <taxon>Herpetosiphonaceae</taxon>
        <taxon>Herpetosiphon</taxon>
    </lineage>
</organism>
<dbReference type="GO" id="GO:0008168">
    <property type="term" value="F:methyltransferase activity"/>
    <property type="evidence" value="ECO:0007669"/>
    <property type="project" value="UniProtKB-KW"/>
</dbReference>
<dbReference type="EMBL" id="BAABRU010000010">
    <property type="protein sequence ID" value="GAA5529198.1"/>
    <property type="molecule type" value="Genomic_DNA"/>
</dbReference>
<comment type="catalytic activity">
    <reaction evidence="6 7">
        <text>a 2'-deoxyadenosine in DNA + S-adenosyl-L-methionine = an N(6)-methyl-2'-deoxyadenosine in DNA + S-adenosyl-L-homocysteine + H(+)</text>
        <dbReference type="Rhea" id="RHEA:15197"/>
        <dbReference type="Rhea" id="RHEA-COMP:12418"/>
        <dbReference type="Rhea" id="RHEA-COMP:12419"/>
        <dbReference type="ChEBI" id="CHEBI:15378"/>
        <dbReference type="ChEBI" id="CHEBI:57856"/>
        <dbReference type="ChEBI" id="CHEBI:59789"/>
        <dbReference type="ChEBI" id="CHEBI:90615"/>
        <dbReference type="ChEBI" id="CHEBI:90616"/>
        <dbReference type="EC" id="2.1.1.72"/>
    </reaction>
</comment>
<protein>
    <recommendedName>
        <fullName evidence="2 7">Site-specific DNA-methyltransferase (adenine-specific)</fullName>
        <ecNumber evidence="2 7">2.1.1.72</ecNumber>
    </recommendedName>
</protein>
<dbReference type="PANTHER" id="PTHR30481:SF3">
    <property type="entry name" value="DNA ADENINE METHYLASE"/>
    <property type="match status" value="1"/>
</dbReference>
<dbReference type="GO" id="GO:0032259">
    <property type="term" value="P:methylation"/>
    <property type="evidence" value="ECO:0007669"/>
    <property type="project" value="UniProtKB-KW"/>
</dbReference>
<dbReference type="PIRSF" id="PIRSF000398">
    <property type="entry name" value="M_m6A_EcoRV"/>
    <property type="match status" value="1"/>
</dbReference>
<dbReference type="RefSeq" id="WP_345722813.1">
    <property type="nucleotide sequence ID" value="NZ_BAABRU010000010.1"/>
</dbReference>
<dbReference type="Gene3D" id="3.40.50.150">
    <property type="entry name" value="Vaccinia Virus protein VP39"/>
    <property type="match status" value="1"/>
</dbReference>
<dbReference type="PRINTS" id="PR00505">
    <property type="entry name" value="D12N6MTFRASE"/>
</dbReference>
<evidence type="ECO:0000256" key="5">
    <source>
        <dbReference type="ARBA" id="ARBA00022691"/>
    </source>
</evidence>
<evidence type="ECO:0000256" key="7">
    <source>
        <dbReference type="RuleBase" id="RU361257"/>
    </source>
</evidence>
<dbReference type="EC" id="2.1.1.72" evidence="2 7"/>
<dbReference type="PROSITE" id="PS00092">
    <property type="entry name" value="N6_MTASE"/>
    <property type="match status" value="1"/>
</dbReference>
<dbReference type="PANTHER" id="PTHR30481">
    <property type="entry name" value="DNA ADENINE METHYLASE"/>
    <property type="match status" value="1"/>
</dbReference>
<evidence type="ECO:0000256" key="4">
    <source>
        <dbReference type="ARBA" id="ARBA00022679"/>
    </source>
</evidence>
<keyword evidence="4 7" id="KW-0808">Transferase</keyword>
<gene>
    <name evidence="8" type="primary">dam</name>
    <name evidence="8" type="ORF">Hgul01_03004</name>
</gene>
<evidence type="ECO:0000313" key="9">
    <source>
        <dbReference type="Proteomes" id="UP001428290"/>
    </source>
</evidence>
<keyword evidence="5 7" id="KW-0949">S-adenosyl-L-methionine</keyword>
<dbReference type="InterPro" id="IPR002052">
    <property type="entry name" value="DNA_methylase_N6_adenine_CS"/>
</dbReference>